<evidence type="ECO:0000313" key="1">
    <source>
        <dbReference type="EMBL" id="KAK4506102.1"/>
    </source>
</evidence>
<organism evidence="1 2">
    <name type="scientific">Zasmidium cellare</name>
    <name type="common">Wine cellar mold</name>
    <name type="synonym">Racodium cellare</name>
    <dbReference type="NCBI Taxonomy" id="395010"/>
    <lineage>
        <taxon>Eukaryota</taxon>
        <taxon>Fungi</taxon>
        <taxon>Dikarya</taxon>
        <taxon>Ascomycota</taxon>
        <taxon>Pezizomycotina</taxon>
        <taxon>Dothideomycetes</taxon>
        <taxon>Dothideomycetidae</taxon>
        <taxon>Mycosphaerellales</taxon>
        <taxon>Mycosphaerellaceae</taxon>
        <taxon>Zasmidium</taxon>
    </lineage>
</organism>
<keyword evidence="2" id="KW-1185">Reference proteome</keyword>
<evidence type="ECO:0008006" key="3">
    <source>
        <dbReference type="Google" id="ProtNLM"/>
    </source>
</evidence>
<proteinExistence type="predicted"/>
<protein>
    <recommendedName>
        <fullName evidence="3">F-box domain-containing protein</fullName>
    </recommendedName>
</protein>
<accession>A0ABR0EWU1</accession>
<dbReference type="Proteomes" id="UP001305779">
    <property type="component" value="Unassembled WGS sequence"/>
</dbReference>
<name>A0ABR0EWU1_ZASCE</name>
<sequence>MLQMLHACLAPSWSDSHDELEIRNHERWVDSFQRFMKLNTRLAVLPNELLDQIGSLCHDSKLELDMRPEYSKAMSELLLGLGIHRGMWDYKRRTPPVRRNMISIHFGATLRVRRLYIGSRPYVVSIEPCGQAEGERISKGCDTLVDSKCDTLDLDIEREGKWTALIAVVDVSGIRSLSLCLASTPSRLPKSKNTWLRVIPRIMLNSSPRMFYCNYQGLAVRDIVPTTHVDLAPLFDALPRSMADLVWFTDPRTKYSPCPTPRMMQRTVPPFINAITIAFQEGSSLDFHLHDGDISKTREFYASMASIKPAPILRYVDLQPDETLVDIGVRTCDDRLAPSTCIMFATSHNRLIDLGPFMSDRNSYTMTSILRQTRKINAIYINKRSSHRTKFIVAVDITESPAAGARTTAEHWAARKLEPEPEPPQSWSFTDRHISINRRSSWSFRDQMVVGQEVGVWEEVDETGVKICKGIRTATNVLGTWREGLEEQGVISRRNLVGERMANGSLDEDRAQRVAFLTREERLPRGARSFVPNAGDTIVWWTFEKGEMVQRIYA</sequence>
<evidence type="ECO:0000313" key="2">
    <source>
        <dbReference type="Proteomes" id="UP001305779"/>
    </source>
</evidence>
<dbReference type="EMBL" id="JAXOVC010000002">
    <property type="protein sequence ID" value="KAK4506102.1"/>
    <property type="molecule type" value="Genomic_DNA"/>
</dbReference>
<gene>
    <name evidence="1" type="ORF">PRZ48_004067</name>
</gene>
<comment type="caution">
    <text evidence="1">The sequence shown here is derived from an EMBL/GenBank/DDBJ whole genome shotgun (WGS) entry which is preliminary data.</text>
</comment>
<reference evidence="1 2" key="1">
    <citation type="journal article" date="2023" name="G3 (Bethesda)">
        <title>A chromosome-level genome assembly of Zasmidium syzygii isolated from banana leaves.</title>
        <authorList>
            <person name="van Westerhoven A.C."/>
            <person name="Mehrabi R."/>
            <person name="Talebi R."/>
            <person name="Steentjes M.B.F."/>
            <person name="Corcolon B."/>
            <person name="Chong P.A."/>
            <person name="Kema G.H.J."/>
            <person name="Seidl M.F."/>
        </authorList>
    </citation>
    <scope>NUCLEOTIDE SEQUENCE [LARGE SCALE GENOMIC DNA]</scope>
    <source>
        <strain evidence="1 2">P124</strain>
    </source>
</reference>